<evidence type="ECO:0000313" key="2">
    <source>
        <dbReference type="Proteomes" id="UP001055879"/>
    </source>
</evidence>
<organism evidence="1 2">
    <name type="scientific">Arctium lappa</name>
    <name type="common">Greater burdock</name>
    <name type="synonym">Lappa major</name>
    <dbReference type="NCBI Taxonomy" id="4217"/>
    <lineage>
        <taxon>Eukaryota</taxon>
        <taxon>Viridiplantae</taxon>
        <taxon>Streptophyta</taxon>
        <taxon>Embryophyta</taxon>
        <taxon>Tracheophyta</taxon>
        <taxon>Spermatophyta</taxon>
        <taxon>Magnoliopsida</taxon>
        <taxon>eudicotyledons</taxon>
        <taxon>Gunneridae</taxon>
        <taxon>Pentapetalae</taxon>
        <taxon>asterids</taxon>
        <taxon>campanulids</taxon>
        <taxon>Asterales</taxon>
        <taxon>Asteraceae</taxon>
        <taxon>Carduoideae</taxon>
        <taxon>Cardueae</taxon>
        <taxon>Arctiinae</taxon>
        <taxon>Arctium</taxon>
    </lineage>
</organism>
<protein>
    <submittedName>
        <fullName evidence="1">Uncharacterized protein</fullName>
    </submittedName>
</protein>
<comment type="caution">
    <text evidence="1">The sequence shown here is derived from an EMBL/GenBank/DDBJ whole genome shotgun (WGS) entry which is preliminary data.</text>
</comment>
<evidence type="ECO:0000313" key="1">
    <source>
        <dbReference type="EMBL" id="KAI3718946.1"/>
    </source>
</evidence>
<reference evidence="1 2" key="2">
    <citation type="journal article" date="2022" name="Mol. Ecol. Resour.">
        <title>The genomes of chicory, endive, great burdock and yacon provide insights into Asteraceae paleo-polyploidization history and plant inulin production.</title>
        <authorList>
            <person name="Fan W."/>
            <person name="Wang S."/>
            <person name="Wang H."/>
            <person name="Wang A."/>
            <person name="Jiang F."/>
            <person name="Liu H."/>
            <person name="Zhao H."/>
            <person name="Xu D."/>
            <person name="Zhang Y."/>
        </authorList>
    </citation>
    <scope>NUCLEOTIDE SEQUENCE [LARGE SCALE GENOMIC DNA]</scope>
    <source>
        <strain evidence="2">cv. Niubang</strain>
    </source>
</reference>
<dbReference type="Proteomes" id="UP001055879">
    <property type="component" value="Linkage Group LG06"/>
</dbReference>
<proteinExistence type="predicted"/>
<reference evidence="2" key="1">
    <citation type="journal article" date="2022" name="Mol. Ecol. Resour.">
        <title>The genomes of chicory, endive, great burdock and yacon provide insights into Asteraceae palaeo-polyploidization history and plant inulin production.</title>
        <authorList>
            <person name="Fan W."/>
            <person name="Wang S."/>
            <person name="Wang H."/>
            <person name="Wang A."/>
            <person name="Jiang F."/>
            <person name="Liu H."/>
            <person name="Zhao H."/>
            <person name="Xu D."/>
            <person name="Zhang Y."/>
        </authorList>
    </citation>
    <scope>NUCLEOTIDE SEQUENCE [LARGE SCALE GENOMIC DNA]</scope>
    <source>
        <strain evidence="2">cv. Niubang</strain>
    </source>
</reference>
<keyword evidence="2" id="KW-1185">Reference proteome</keyword>
<gene>
    <name evidence="1" type="ORF">L6452_19831</name>
</gene>
<sequence>MRDAWGREPTSDEVREATHCTNRKLVPGATGPPTDPPIYVYPKAARMADNYHRIREEDYPDLPPGTVPPNDAEL</sequence>
<accession>A0ACB9BB15</accession>
<name>A0ACB9BB15_ARCLA</name>
<dbReference type="EMBL" id="CM042052">
    <property type="protein sequence ID" value="KAI3718946.1"/>
    <property type="molecule type" value="Genomic_DNA"/>
</dbReference>